<dbReference type="Pfam" id="PF04851">
    <property type="entry name" value="ResIII"/>
    <property type="match status" value="1"/>
</dbReference>
<feature type="domain" description="Helicase ATP-binding" evidence="6">
    <location>
        <begin position="222"/>
        <end position="373"/>
    </location>
</feature>
<keyword evidence="3" id="KW-0347">Helicase</keyword>
<comment type="caution">
    <text evidence="8">The sequence shown here is derived from an EMBL/GenBank/DDBJ whole genome shotgun (WGS) entry which is preliminary data.</text>
</comment>
<dbReference type="SUPFAM" id="SSF56024">
    <property type="entry name" value="Phospholipase D/nuclease"/>
    <property type="match status" value="1"/>
</dbReference>
<gene>
    <name evidence="8" type="ORF">PSAG_04528</name>
</gene>
<dbReference type="CDD" id="cd18032">
    <property type="entry name" value="DEXHc_RE_I_III_res"/>
    <property type="match status" value="1"/>
</dbReference>
<dbReference type="PROSITE" id="PS51192">
    <property type="entry name" value="HELICASE_ATP_BIND_1"/>
    <property type="match status" value="1"/>
</dbReference>
<dbReference type="InterPro" id="IPR058403">
    <property type="entry name" value="DUF8090"/>
</dbReference>
<dbReference type="Pfam" id="PF00271">
    <property type="entry name" value="Helicase_C"/>
    <property type="match status" value="1"/>
</dbReference>
<dbReference type="CDD" id="cd18799">
    <property type="entry name" value="SF2_C_EcoAI-like"/>
    <property type="match status" value="1"/>
</dbReference>
<evidence type="ECO:0008006" key="10">
    <source>
        <dbReference type="Google" id="ProtNLM"/>
    </source>
</evidence>
<sequence length="942" mass="110616">MENILLEALKTSSIDFNIDSDEKYQYELISNGEEKIVTRLRKYFEDCDEFIISVAFITMGGISLFLEELKNLENKGIKGKILTGDYLTFTEPKALKKLLSYKNIDLKVATNRKHHTKAYFFRKGNIWTLIVGSSNLTQGALTVNFEWNIKVNSLENGKIVKSVLETFNKEFDNLKTLTEEDIENYQKKYEQLKKIIEVNNQNIDLDIIKPNSMQVQALKNLEETRKEFDRALLISATGTGKTYLSAFDVKQAKAKKILFVAHRKVILERSKISYQRILKNKNMEIFDSNFQINNKDEVVFAMVQTLNKEKNLNIFPKEYFDYIIIDEVHHGGAKTYQSIFEYFKPKFLLGITATPERTDDFNIYQLFNYNVAYEIRLQDAMKEELLCPFHYFGISDIVIDGKSIDEKTSIKNLTSDARVKHILEKSKYYSYSGERLHCLIFVSKVEEAKILVEKFLEQGIKAIALSSENSDNEREEAIRKLEQGEIEYIVSVDIFNEGVDIPCVNQVILLRPTTSAIVYIQQLGRGLRKHKNKDYTVVLDFIGNYEKNFLIPIAISQNNSYDKDFMKRFLMNATDFLAGESSISFDEISKERIFENINKTNFSNRKLIEEDFKLLEKQLGRIPYLYDFYEKNMLSSTVILKYKKDYDEVLKNIAPKYRVGNLNNIEKKFLIFLSTFFTPAKRIHEMLILKEILIKQKLNIIETEKILKDKYSLNSQGKNIRNAFEHLSKEIFITLSTTKAFEPVLYRKDEEYYLDENFKNSYKNNSYFKILIDDLIKYNLAFAEKNYNNFVKESVKLFGEYTKQEAFWYLNLNFNNGFQVSGYTPFENERKLLIFITMDNLSERADYSNQFYDSQTFSWFSKSSRYLRKDNKLTIEGKIAENFYEINVFVKKNNGENFYYLGDVEKVLSAKEIKDSQGKSMVKYIFKLKRDVKKELLDYFNM</sequence>
<dbReference type="Pfam" id="PF11907">
    <property type="entry name" value="DUF3427"/>
    <property type="match status" value="1"/>
</dbReference>
<dbReference type="SMART" id="SM00490">
    <property type="entry name" value="HELICc"/>
    <property type="match status" value="1"/>
</dbReference>
<dbReference type="SUPFAM" id="SSF52540">
    <property type="entry name" value="P-loop containing nucleoside triphosphate hydrolases"/>
    <property type="match status" value="1"/>
</dbReference>
<dbReference type="CDD" id="cd09204">
    <property type="entry name" value="PLDc_N_DEXD_b2"/>
    <property type="match status" value="1"/>
</dbReference>
<feature type="domain" description="Helicase C-terminal" evidence="7">
    <location>
        <begin position="424"/>
        <end position="571"/>
    </location>
</feature>
<dbReference type="SMART" id="SM00487">
    <property type="entry name" value="DEXDc"/>
    <property type="match status" value="1"/>
</dbReference>
<dbReference type="GO" id="GO:0005524">
    <property type="term" value="F:ATP binding"/>
    <property type="evidence" value="ECO:0007669"/>
    <property type="project" value="UniProtKB-KW"/>
</dbReference>
<keyword evidence="5" id="KW-0175">Coiled coil</keyword>
<dbReference type="InterPro" id="IPR001650">
    <property type="entry name" value="Helicase_C-like"/>
</dbReference>
<name>A0A0K9CNM2_9FUSO</name>
<dbReference type="Gene3D" id="3.40.50.300">
    <property type="entry name" value="P-loop containing nucleotide triphosphate hydrolases"/>
    <property type="match status" value="2"/>
</dbReference>
<evidence type="ECO:0000256" key="5">
    <source>
        <dbReference type="SAM" id="Coils"/>
    </source>
</evidence>
<reference evidence="8 9" key="2">
    <citation type="submission" date="2013-10" db="EMBL/GenBank/DDBJ databases">
        <title>The Genome Sequence of Fusobacterium nucleatum subsp. animalis D11.</title>
        <authorList>
            <consortium name="The Broad Institute Genomics Platform"/>
            <person name="Earl A."/>
            <person name="Ward D."/>
            <person name="Feldgarden M."/>
            <person name="Gevers D."/>
            <person name="Kostic A."/>
            <person name="Garrett W."/>
            <person name="Young S.K."/>
            <person name="Zeng Q."/>
            <person name="Gargeya S."/>
            <person name="Fitzgerald M."/>
            <person name="Abouelleil A."/>
            <person name="Alvarado L."/>
            <person name="Berlin A.M."/>
            <person name="Chapman S.B."/>
            <person name="Gainer-Dewar J."/>
            <person name="Goldberg J."/>
            <person name="Gnerre S."/>
            <person name="Griggs A."/>
            <person name="Gujja S."/>
            <person name="Hansen M."/>
            <person name="Howarth C."/>
            <person name="Imamovic A."/>
            <person name="Ireland A."/>
            <person name="Larimer J."/>
            <person name="McCowan C."/>
            <person name="Murphy C."/>
            <person name="Pearson M."/>
            <person name="Poon T.W."/>
            <person name="Priest M."/>
            <person name="Roberts A."/>
            <person name="Saif S."/>
            <person name="Shea T."/>
            <person name="Sykes S."/>
            <person name="Wortman J."/>
            <person name="Nusbaum C."/>
            <person name="Birren B."/>
        </authorList>
    </citation>
    <scope>NUCLEOTIDE SEQUENCE [LARGE SCALE GENOMIC DNA]</scope>
    <source>
        <strain evidence="8 9">D11</strain>
    </source>
</reference>
<dbReference type="Proteomes" id="UP000004650">
    <property type="component" value="Unassembled WGS sequence"/>
</dbReference>
<evidence type="ECO:0000256" key="2">
    <source>
        <dbReference type="ARBA" id="ARBA00022801"/>
    </source>
</evidence>
<organism evidence="8 9">
    <name type="scientific">Fusobacterium animalis D11</name>
    <dbReference type="NCBI Taxonomy" id="556264"/>
    <lineage>
        <taxon>Bacteria</taxon>
        <taxon>Fusobacteriati</taxon>
        <taxon>Fusobacteriota</taxon>
        <taxon>Fusobacteriia</taxon>
        <taxon>Fusobacteriales</taxon>
        <taxon>Fusobacteriaceae</taxon>
        <taxon>Fusobacterium</taxon>
    </lineage>
</organism>
<dbReference type="InterPro" id="IPR050547">
    <property type="entry name" value="DEAD_box_RNA_helicases"/>
</dbReference>
<dbReference type="Pfam" id="PF26350">
    <property type="entry name" value="DUF8090"/>
    <property type="match status" value="1"/>
</dbReference>
<dbReference type="GO" id="GO:0003724">
    <property type="term" value="F:RNA helicase activity"/>
    <property type="evidence" value="ECO:0007669"/>
    <property type="project" value="TreeGrafter"/>
</dbReference>
<dbReference type="Pfam" id="PF13091">
    <property type="entry name" value="PLDc_2"/>
    <property type="match status" value="1"/>
</dbReference>
<dbReference type="InterPro" id="IPR025202">
    <property type="entry name" value="PLD-like_dom"/>
</dbReference>
<keyword evidence="1" id="KW-0547">Nucleotide-binding</keyword>
<dbReference type="Gene3D" id="3.30.870.10">
    <property type="entry name" value="Endonuclease Chain A"/>
    <property type="match status" value="1"/>
</dbReference>
<accession>A0A0K9CNM2</accession>
<dbReference type="GO" id="GO:0003677">
    <property type="term" value="F:DNA binding"/>
    <property type="evidence" value="ECO:0007669"/>
    <property type="project" value="InterPro"/>
</dbReference>
<dbReference type="EMBL" id="ACDS02000011">
    <property type="protein sequence ID" value="KMV76095.1"/>
    <property type="molecule type" value="Genomic_DNA"/>
</dbReference>
<evidence type="ECO:0000256" key="1">
    <source>
        <dbReference type="ARBA" id="ARBA00022741"/>
    </source>
</evidence>
<dbReference type="InterPro" id="IPR027417">
    <property type="entry name" value="P-loop_NTPase"/>
</dbReference>
<keyword evidence="4" id="KW-0067">ATP-binding</keyword>
<dbReference type="GO" id="GO:0003723">
    <property type="term" value="F:RNA binding"/>
    <property type="evidence" value="ECO:0007669"/>
    <property type="project" value="TreeGrafter"/>
</dbReference>
<dbReference type="InterPro" id="IPR006935">
    <property type="entry name" value="Helicase/UvrB_N"/>
</dbReference>
<keyword evidence="2" id="KW-0378">Hydrolase</keyword>
<evidence type="ECO:0000256" key="4">
    <source>
        <dbReference type="ARBA" id="ARBA00022840"/>
    </source>
</evidence>
<dbReference type="PANTHER" id="PTHR47963:SF6">
    <property type="entry name" value="HELICASE"/>
    <property type="match status" value="1"/>
</dbReference>
<protein>
    <recommendedName>
        <fullName evidence="10">DNA helicase</fullName>
    </recommendedName>
</protein>
<evidence type="ECO:0000259" key="7">
    <source>
        <dbReference type="PROSITE" id="PS51194"/>
    </source>
</evidence>
<dbReference type="InterPro" id="IPR014001">
    <property type="entry name" value="Helicase_ATP-bd"/>
</dbReference>
<dbReference type="InterPro" id="IPR021835">
    <property type="entry name" value="DUF3427"/>
</dbReference>
<feature type="coiled-coil region" evidence="5">
    <location>
        <begin position="168"/>
        <end position="202"/>
    </location>
</feature>
<evidence type="ECO:0000313" key="8">
    <source>
        <dbReference type="EMBL" id="KMV76095.1"/>
    </source>
</evidence>
<dbReference type="PANTHER" id="PTHR47963">
    <property type="entry name" value="DEAD-BOX ATP-DEPENDENT RNA HELICASE 47, MITOCHONDRIAL"/>
    <property type="match status" value="1"/>
</dbReference>
<evidence type="ECO:0000256" key="3">
    <source>
        <dbReference type="ARBA" id="ARBA00022806"/>
    </source>
</evidence>
<reference evidence="9" key="1">
    <citation type="submission" date="2009-02" db="EMBL/GenBank/DDBJ databases">
        <title>The Genome Sequence of Shigella sp. D9.</title>
        <authorList>
            <consortium name="The Broad Institute Genome Sequencing Platform"/>
            <person name="Ward D."/>
            <person name="Young S.K."/>
            <person name="Kodira C.D."/>
            <person name="Zeng Q."/>
            <person name="Koehrsen M."/>
            <person name="Alvarado L."/>
            <person name="Berlin A."/>
            <person name="Borenstein D."/>
            <person name="Chen Z."/>
            <person name="Engels R."/>
            <person name="Freedman E."/>
            <person name="Gellesch M."/>
            <person name="Goldberg J."/>
            <person name="Griggs A."/>
            <person name="Gujja S."/>
            <person name="Heiman D."/>
            <person name="Hepburn T."/>
            <person name="Howarth C."/>
            <person name="Jen D."/>
            <person name="Larson L."/>
            <person name="Lewis B."/>
            <person name="Mehta T."/>
            <person name="Park D."/>
            <person name="Pearson M."/>
            <person name="Roberts A."/>
            <person name="Saif S."/>
            <person name="Shea T."/>
            <person name="Shenoy N."/>
            <person name="Sisk P."/>
            <person name="Stolte C."/>
            <person name="Sykes S."/>
            <person name="Walk T."/>
            <person name="White J."/>
            <person name="Yandava C."/>
            <person name="Allen-Vercoe E."/>
            <person name="Strauss J."/>
            <person name="Sibley C."/>
            <person name="White A."/>
            <person name="Ambrose C."/>
            <person name="Lander E."/>
            <person name="Nusbaum C."/>
            <person name="Galagan J."/>
            <person name="Birren B."/>
        </authorList>
    </citation>
    <scope>NUCLEOTIDE SEQUENCE [LARGE SCALE GENOMIC DNA]</scope>
    <source>
        <strain evidence="9">D11</strain>
    </source>
</reference>
<dbReference type="AlphaFoldDB" id="A0A0K9CNM2"/>
<dbReference type="PROSITE" id="PS51194">
    <property type="entry name" value="HELICASE_CTER"/>
    <property type="match status" value="1"/>
</dbReference>
<evidence type="ECO:0000313" key="9">
    <source>
        <dbReference type="Proteomes" id="UP000004650"/>
    </source>
</evidence>
<dbReference type="GO" id="GO:0016787">
    <property type="term" value="F:hydrolase activity"/>
    <property type="evidence" value="ECO:0007669"/>
    <property type="project" value="UniProtKB-KW"/>
</dbReference>
<evidence type="ECO:0000259" key="6">
    <source>
        <dbReference type="PROSITE" id="PS51192"/>
    </source>
</evidence>
<proteinExistence type="predicted"/>